<protein>
    <submittedName>
        <fullName evidence="2">Uncharacterized protein</fullName>
    </submittedName>
</protein>
<evidence type="ECO:0000313" key="3">
    <source>
        <dbReference type="Proteomes" id="UP000003240"/>
    </source>
</evidence>
<dbReference type="EMBL" id="AFGF01000016">
    <property type="protein sequence ID" value="EGO65606.1"/>
    <property type="molecule type" value="Genomic_DNA"/>
</dbReference>
<dbReference type="AlphaFoldDB" id="F7NE94"/>
<gene>
    <name evidence="2" type="ORF">ALO_01784</name>
</gene>
<proteinExistence type="predicted"/>
<keyword evidence="1" id="KW-1133">Transmembrane helix</keyword>
<sequence length="42" mass="4389">MSEQQWIETACWAVALLAVPAATAGLVWLIGKTLGKSGQSDS</sequence>
<keyword evidence="1" id="KW-0812">Transmembrane</keyword>
<dbReference type="RefSeq" id="WP_004092169.1">
    <property type="nucleotide sequence ID" value="NZ_AFGF01000016.1"/>
</dbReference>
<keyword evidence="3" id="KW-1185">Reference proteome</keyword>
<dbReference type="STRING" id="1009370.ALO_01784"/>
<accession>F7NE94</accession>
<feature type="transmembrane region" description="Helical" evidence="1">
    <location>
        <begin position="12"/>
        <end position="30"/>
    </location>
</feature>
<name>F7NE94_9FIRM</name>
<evidence type="ECO:0000313" key="2">
    <source>
        <dbReference type="EMBL" id="EGO65606.1"/>
    </source>
</evidence>
<comment type="caution">
    <text evidence="2">The sequence shown here is derived from an EMBL/GenBank/DDBJ whole genome shotgun (WGS) entry which is preliminary data.</text>
</comment>
<dbReference type="Proteomes" id="UP000003240">
    <property type="component" value="Unassembled WGS sequence"/>
</dbReference>
<evidence type="ECO:0000256" key="1">
    <source>
        <dbReference type="SAM" id="Phobius"/>
    </source>
</evidence>
<reference evidence="2 3" key="1">
    <citation type="journal article" date="2011" name="EMBO J.">
        <title>Structural diversity of bacterial flagellar motors.</title>
        <authorList>
            <person name="Chen S."/>
            <person name="Beeby M."/>
            <person name="Murphy G.E."/>
            <person name="Leadbetter J.R."/>
            <person name="Hendrixson D.R."/>
            <person name="Briegel A."/>
            <person name="Li Z."/>
            <person name="Shi J."/>
            <person name="Tocheva E.I."/>
            <person name="Muller A."/>
            <person name="Dobro M.J."/>
            <person name="Jensen G.J."/>
        </authorList>
    </citation>
    <scope>NUCLEOTIDE SEQUENCE [LARGE SCALE GENOMIC DNA]</scope>
    <source>
        <strain evidence="2 3">DSM 6540</strain>
    </source>
</reference>
<organism evidence="2 3">
    <name type="scientific">Acetonema longum DSM 6540</name>
    <dbReference type="NCBI Taxonomy" id="1009370"/>
    <lineage>
        <taxon>Bacteria</taxon>
        <taxon>Bacillati</taxon>
        <taxon>Bacillota</taxon>
        <taxon>Negativicutes</taxon>
        <taxon>Acetonemataceae</taxon>
        <taxon>Acetonema</taxon>
    </lineage>
</organism>
<keyword evidence="1" id="KW-0472">Membrane</keyword>